<feature type="binding site" evidence="6">
    <location>
        <begin position="13"/>
        <end position="20"/>
    </location>
    <ligand>
        <name>GTP</name>
        <dbReference type="ChEBI" id="CHEBI:37565"/>
    </ligand>
</feature>
<sequence length="296" mass="32768">MTEERCGFIAVIGAPNAGKSTLVNTLVGQKVAIVSPRVQTTRARLMGVAVEDETQMILIDTPGIFTPKKTLERAMVHTAWEGTRGADLILMLVDSKRGLTDEVEEILKSLESDKTPKMLILTKVDIAPKQNLLLLTQRLNRRGDFAETFMISAETGDGMEDLKATLLAAMPRGNWHFPADQISDVSSRLIAAEITREKIFLQLYQELPYATAVETESWTEGENGITIHQTIYVERDSQKGIVLGKGGSRIKQIGSASRGDLEDMFGQRIHLFLTVKVKPDWAERKDVLSALGLDMD</sequence>
<feature type="binding site" evidence="6">
    <location>
        <begin position="122"/>
        <end position="125"/>
    </location>
    <ligand>
        <name>GTP</name>
        <dbReference type="ChEBI" id="CHEBI:37565"/>
    </ligand>
</feature>
<comment type="subcellular location">
    <subcellularLocation>
        <location evidence="6">Cytoplasm</location>
    </subcellularLocation>
    <subcellularLocation>
        <location evidence="6">Cell membrane</location>
        <topology evidence="6">Peripheral membrane protein</topology>
    </subcellularLocation>
</comment>
<dbReference type="PROSITE" id="PS50823">
    <property type="entry name" value="KH_TYPE_2"/>
    <property type="match status" value="1"/>
</dbReference>
<dbReference type="CDD" id="cd22534">
    <property type="entry name" value="KH-II_Era"/>
    <property type="match status" value="1"/>
</dbReference>
<evidence type="ECO:0000313" key="11">
    <source>
        <dbReference type="EMBL" id="EMD84498.1"/>
    </source>
</evidence>
<dbReference type="PANTHER" id="PTHR42698">
    <property type="entry name" value="GTPASE ERA"/>
    <property type="match status" value="1"/>
</dbReference>
<name>M2U931_9SPHN</name>
<keyword evidence="6" id="KW-0963">Cytoplasm</keyword>
<evidence type="ECO:0000259" key="10">
    <source>
        <dbReference type="PROSITE" id="PS51713"/>
    </source>
</evidence>
<keyword evidence="6" id="KW-0699">rRNA-binding</keyword>
<dbReference type="GO" id="GO:0070181">
    <property type="term" value="F:small ribosomal subunit rRNA binding"/>
    <property type="evidence" value="ECO:0007669"/>
    <property type="project" value="UniProtKB-UniRule"/>
</dbReference>
<feature type="region of interest" description="G1" evidence="7">
    <location>
        <begin position="13"/>
        <end position="20"/>
    </location>
</feature>
<keyword evidence="6" id="KW-0690">Ribosome biogenesis</keyword>
<dbReference type="AlphaFoldDB" id="M2U931"/>
<feature type="domain" description="Era-type G" evidence="10">
    <location>
        <begin position="5"/>
        <end position="172"/>
    </location>
</feature>
<evidence type="ECO:0000256" key="7">
    <source>
        <dbReference type="PROSITE-ProRule" id="PRU01050"/>
    </source>
</evidence>
<dbReference type="Gene3D" id="3.30.300.20">
    <property type="match status" value="1"/>
</dbReference>
<keyword evidence="4 6" id="KW-0694">RNA-binding</keyword>
<dbReference type="Pfam" id="PF07650">
    <property type="entry name" value="KH_2"/>
    <property type="match status" value="1"/>
</dbReference>
<dbReference type="RefSeq" id="WP_008599869.1">
    <property type="nucleotide sequence ID" value="NZ_AMRV01000001.1"/>
</dbReference>
<evidence type="ECO:0000256" key="2">
    <source>
        <dbReference type="ARBA" id="ARBA00020484"/>
    </source>
</evidence>
<evidence type="ECO:0000256" key="5">
    <source>
        <dbReference type="ARBA" id="ARBA00023134"/>
    </source>
</evidence>
<dbReference type="OrthoDB" id="9805918at2"/>
<comment type="similarity">
    <text evidence="1 6 7 8">Belongs to the TRAFAC class TrmE-Era-EngA-EngB-Septin-like GTPase superfamily. Era GTPase family.</text>
</comment>
<comment type="function">
    <text evidence="6">An essential GTPase that binds both GDP and GTP, with rapid nucleotide exchange. Plays a role in 16S rRNA processing and 30S ribosomal subunit biogenesis and possibly also in cell cycle regulation and energy metabolism.</text>
</comment>
<dbReference type="NCBIfam" id="TIGR00231">
    <property type="entry name" value="small_GTP"/>
    <property type="match status" value="1"/>
</dbReference>
<dbReference type="SUPFAM" id="SSF52540">
    <property type="entry name" value="P-loop containing nucleoside triphosphate hydrolases"/>
    <property type="match status" value="1"/>
</dbReference>
<evidence type="ECO:0000313" key="12">
    <source>
        <dbReference type="Proteomes" id="UP000011717"/>
    </source>
</evidence>
<evidence type="ECO:0000259" key="9">
    <source>
        <dbReference type="PROSITE" id="PS50823"/>
    </source>
</evidence>
<dbReference type="PATRIC" id="fig|1234595.3.peg.427"/>
<feature type="region of interest" description="G2" evidence="7">
    <location>
        <begin position="39"/>
        <end position="43"/>
    </location>
</feature>
<evidence type="ECO:0000256" key="6">
    <source>
        <dbReference type="HAMAP-Rule" id="MF_00367"/>
    </source>
</evidence>
<keyword evidence="12" id="KW-1185">Reference proteome</keyword>
<keyword evidence="6" id="KW-0472">Membrane</keyword>
<comment type="subunit">
    <text evidence="6">Monomer.</text>
</comment>
<dbReference type="InterPro" id="IPR015946">
    <property type="entry name" value="KH_dom-like_a/b"/>
</dbReference>
<keyword evidence="6" id="KW-1003">Cell membrane</keyword>
<gene>
    <name evidence="6" type="primary">era</name>
    <name evidence="11" type="ORF">C725_0428</name>
</gene>
<accession>M2U931</accession>
<dbReference type="SUPFAM" id="SSF54814">
    <property type="entry name" value="Prokaryotic type KH domain (KH-domain type II)"/>
    <property type="match status" value="1"/>
</dbReference>
<dbReference type="Proteomes" id="UP000011717">
    <property type="component" value="Unassembled WGS sequence"/>
</dbReference>
<dbReference type="NCBIfam" id="TIGR00436">
    <property type="entry name" value="era"/>
    <property type="match status" value="1"/>
</dbReference>
<dbReference type="InterPro" id="IPR004044">
    <property type="entry name" value="KH_dom_type_2"/>
</dbReference>
<feature type="region of interest" description="G4" evidence="7">
    <location>
        <begin position="122"/>
        <end position="125"/>
    </location>
</feature>
<dbReference type="InterPro" id="IPR005662">
    <property type="entry name" value="GTPase_Era-like"/>
</dbReference>
<dbReference type="InterPro" id="IPR009019">
    <property type="entry name" value="KH_sf_prok-type"/>
</dbReference>
<protein>
    <recommendedName>
        <fullName evidence="2 6">GTPase Era</fullName>
    </recommendedName>
</protein>
<dbReference type="HAMAP" id="MF_00367">
    <property type="entry name" value="GTPase_Era"/>
    <property type="match status" value="1"/>
</dbReference>
<evidence type="ECO:0000256" key="4">
    <source>
        <dbReference type="ARBA" id="ARBA00022884"/>
    </source>
</evidence>
<evidence type="ECO:0000256" key="1">
    <source>
        <dbReference type="ARBA" id="ARBA00007921"/>
    </source>
</evidence>
<dbReference type="PANTHER" id="PTHR42698:SF1">
    <property type="entry name" value="GTPASE ERA, MITOCHONDRIAL"/>
    <property type="match status" value="1"/>
</dbReference>
<feature type="region of interest" description="G5" evidence="7">
    <location>
        <begin position="151"/>
        <end position="153"/>
    </location>
</feature>
<evidence type="ECO:0000256" key="3">
    <source>
        <dbReference type="ARBA" id="ARBA00022741"/>
    </source>
</evidence>
<proteinExistence type="inferred from homology"/>
<dbReference type="InterPro" id="IPR006073">
    <property type="entry name" value="GTP-bd"/>
</dbReference>
<dbReference type="CDD" id="cd04163">
    <property type="entry name" value="Era"/>
    <property type="match status" value="1"/>
</dbReference>
<dbReference type="Pfam" id="PF01926">
    <property type="entry name" value="MMR_HSR1"/>
    <property type="match status" value="1"/>
</dbReference>
<keyword evidence="5 6" id="KW-0342">GTP-binding</keyword>
<dbReference type="InterPro" id="IPR030388">
    <property type="entry name" value="G_ERA_dom"/>
</dbReference>
<dbReference type="GO" id="GO:0000028">
    <property type="term" value="P:ribosomal small subunit assembly"/>
    <property type="evidence" value="ECO:0007669"/>
    <property type="project" value="TreeGrafter"/>
</dbReference>
<feature type="region of interest" description="G3" evidence="7">
    <location>
        <begin position="60"/>
        <end position="63"/>
    </location>
</feature>
<dbReference type="GO" id="GO:0003924">
    <property type="term" value="F:GTPase activity"/>
    <property type="evidence" value="ECO:0007669"/>
    <property type="project" value="UniProtKB-UniRule"/>
</dbReference>
<dbReference type="GO" id="GO:0005525">
    <property type="term" value="F:GTP binding"/>
    <property type="evidence" value="ECO:0007669"/>
    <property type="project" value="UniProtKB-UniRule"/>
</dbReference>
<dbReference type="NCBIfam" id="NF000908">
    <property type="entry name" value="PRK00089.1"/>
    <property type="match status" value="1"/>
</dbReference>
<dbReference type="GO" id="GO:0005829">
    <property type="term" value="C:cytosol"/>
    <property type="evidence" value="ECO:0007669"/>
    <property type="project" value="TreeGrafter"/>
</dbReference>
<dbReference type="Gene3D" id="3.40.50.300">
    <property type="entry name" value="P-loop containing nucleotide triphosphate hydrolases"/>
    <property type="match status" value="1"/>
</dbReference>
<organism evidence="11 12">
    <name type="scientific">Pacificimonas flava</name>
    <dbReference type="NCBI Taxonomy" id="1234595"/>
    <lineage>
        <taxon>Bacteria</taxon>
        <taxon>Pseudomonadati</taxon>
        <taxon>Pseudomonadota</taxon>
        <taxon>Alphaproteobacteria</taxon>
        <taxon>Sphingomonadales</taxon>
        <taxon>Sphingosinicellaceae</taxon>
        <taxon>Pacificimonas</taxon>
    </lineage>
</organism>
<feature type="domain" description="KH type-2" evidence="9">
    <location>
        <begin position="203"/>
        <end position="279"/>
    </location>
</feature>
<comment type="caution">
    <text evidence="11">The sequence shown here is derived from an EMBL/GenBank/DDBJ whole genome shotgun (WGS) entry which is preliminary data.</text>
</comment>
<dbReference type="EMBL" id="AMRV01000001">
    <property type="protein sequence ID" value="EMD84498.1"/>
    <property type="molecule type" value="Genomic_DNA"/>
</dbReference>
<keyword evidence="3 6" id="KW-0547">Nucleotide-binding</keyword>
<evidence type="ECO:0000256" key="8">
    <source>
        <dbReference type="RuleBase" id="RU003761"/>
    </source>
</evidence>
<dbReference type="GO" id="GO:0005886">
    <property type="term" value="C:plasma membrane"/>
    <property type="evidence" value="ECO:0007669"/>
    <property type="project" value="UniProtKB-SubCell"/>
</dbReference>
<dbReference type="GO" id="GO:0043024">
    <property type="term" value="F:ribosomal small subunit binding"/>
    <property type="evidence" value="ECO:0007669"/>
    <property type="project" value="TreeGrafter"/>
</dbReference>
<dbReference type="InterPro" id="IPR005225">
    <property type="entry name" value="Small_GTP-bd"/>
</dbReference>
<reference evidence="11 12" key="1">
    <citation type="journal article" date="2013" name="Genome Announc.">
        <title>Draft Genome Sequence of Strain JLT2015T, Belonging to the Family Sphingomonadaceae of the Alphaproteobacteria.</title>
        <authorList>
            <person name="Tang K."/>
            <person name="Liu K."/>
            <person name="Li S."/>
            <person name="Jiao N."/>
        </authorList>
    </citation>
    <scope>NUCLEOTIDE SEQUENCE [LARGE SCALE GENOMIC DNA]</scope>
    <source>
        <strain evidence="11 12">JLT2015</strain>
    </source>
</reference>
<dbReference type="InterPro" id="IPR027417">
    <property type="entry name" value="P-loop_NTPase"/>
</dbReference>
<dbReference type="PROSITE" id="PS51713">
    <property type="entry name" value="G_ERA"/>
    <property type="match status" value="1"/>
</dbReference>
<feature type="binding site" evidence="6">
    <location>
        <begin position="60"/>
        <end position="64"/>
    </location>
    <ligand>
        <name>GTP</name>
        <dbReference type="ChEBI" id="CHEBI:37565"/>
    </ligand>
</feature>